<keyword evidence="3" id="KW-0813">Transport</keyword>
<dbReference type="GO" id="GO:0005576">
    <property type="term" value="C:extracellular region"/>
    <property type="evidence" value="ECO:0007669"/>
    <property type="project" value="UniProtKB-SubCell"/>
</dbReference>
<evidence type="ECO:0000256" key="3">
    <source>
        <dbReference type="ARBA" id="ARBA00022448"/>
    </source>
</evidence>
<evidence type="ECO:0000313" key="6">
    <source>
        <dbReference type="EnsemblMetazoa" id="ACHR015146-PA"/>
    </source>
</evidence>
<proteinExistence type="inferred from homology"/>
<keyword evidence="5" id="KW-1015">Disulfide bond</keyword>
<evidence type="ECO:0000256" key="5">
    <source>
        <dbReference type="ARBA" id="ARBA00023157"/>
    </source>
</evidence>
<dbReference type="Proteomes" id="UP000075881">
    <property type="component" value="Unassembled WGS sequence"/>
</dbReference>
<organism evidence="6 7">
    <name type="scientific">Anopheles christyi</name>
    <dbReference type="NCBI Taxonomy" id="43041"/>
    <lineage>
        <taxon>Eukaryota</taxon>
        <taxon>Metazoa</taxon>
        <taxon>Ecdysozoa</taxon>
        <taxon>Arthropoda</taxon>
        <taxon>Hexapoda</taxon>
        <taxon>Insecta</taxon>
        <taxon>Pterygota</taxon>
        <taxon>Neoptera</taxon>
        <taxon>Endopterygota</taxon>
        <taxon>Diptera</taxon>
        <taxon>Nematocera</taxon>
        <taxon>Culicoidea</taxon>
        <taxon>Culicidae</taxon>
        <taxon>Anophelinae</taxon>
        <taxon>Anopheles</taxon>
    </lineage>
</organism>
<evidence type="ECO:0000256" key="1">
    <source>
        <dbReference type="ARBA" id="ARBA00004613"/>
    </source>
</evidence>
<sequence length="166" mass="18952">MSTETTTNGKFNLTSIIGLFPFQSTTNCISKQQMEPLVPEQVLRKCQEREAANHNPGTEQFEVCYQQCAFEELGAIEGFEVRVEKLYPLAEGFAADYRHAVHLAIDECSRRLRNIRDTFEQMKTQCSLLGFTVDRCVRLIIYENCPTGRWKASIACTKIRQGVPFC</sequence>
<accession>A0A9I3A6L9</accession>
<evidence type="ECO:0000256" key="4">
    <source>
        <dbReference type="ARBA" id="ARBA00022525"/>
    </source>
</evidence>
<protein>
    <submittedName>
        <fullName evidence="6">Uncharacterized protein</fullName>
    </submittedName>
</protein>
<evidence type="ECO:0000313" key="7">
    <source>
        <dbReference type="Proteomes" id="UP000075881"/>
    </source>
</evidence>
<name>A0A9I3A6L9_9DIPT</name>
<dbReference type="Gene3D" id="1.10.238.270">
    <property type="match status" value="1"/>
</dbReference>
<comment type="similarity">
    <text evidence="2">Belongs to the PBP/GOBP family.</text>
</comment>
<dbReference type="PANTHER" id="PTHR21066">
    <property type="entry name" value="ODORANT-BINDING PROTEIN 59A-RELATED"/>
    <property type="match status" value="1"/>
</dbReference>
<reference evidence="7" key="1">
    <citation type="submission" date="2013-03" db="EMBL/GenBank/DDBJ databases">
        <title>The Genome Sequence of Anopheles christyi ACHKN1017.</title>
        <authorList>
            <consortium name="The Broad Institute Genomics Platform"/>
            <person name="Neafsey D.E."/>
            <person name="Besansky N."/>
            <person name="Walker B."/>
            <person name="Young S.K."/>
            <person name="Zeng Q."/>
            <person name="Gargeya S."/>
            <person name="Fitzgerald M."/>
            <person name="Haas B."/>
            <person name="Abouelleil A."/>
            <person name="Allen A.W."/>
            <person name="Alvarado L."/>
            <person name="Arachchi H.M."/>
            <person name="Berlin A.M."/>
            <person name="Chapman S.B."/>
            <person name="Gainer-Dewar J."/>
            <person name="Goldberg J."/>
            <person name="Griggs A."/>
            <person name="Gujja S."/>
            <person name="Hansen M."/>
            <person name="Howarth C."/>
            <person name="Imamovic A."/>
            <person name="Ireland A."/>
            <person name="Larimer J."/>
            <person name="McCowan C."/>
            <person name="Murphy C."/>
            <person name="Pearson M."/>
            <person name="Poon T.W."/>
            <person name="Priest M."/>
            <person name="Roberts A."/>
            <person name="Saif S."/>
            <person name="Shea T."/>
            <person name="Sisk P."/>
            <person name="Sykes S."/>
            <person name="Wortman J."/>
            <person name="Nusbaum C."/>
            <person name="Birren B."/>
        </authorList>
    </citation>
    <scope>NUCLEOTIDE SEQUENCE [LARGE SCALE GENOMIC DNA]</scope>
    <source>
        <strain evidence="7">ACHKN1017</strain>
    </source>
</reference>
<dbReference type="EnsemblMetazoa" id="ACHR015146-RA">
    <property type="protein sequence ID" value="ACHR015146-PA"/>
    <property type="gene ID" value="ACHR015146"/>
</dbReference>
<dbReference type="AlphaFoldDB" id="A0A9I3A6L9"/>
<dbReference type="PANTHER" id="PTHR21066:SF3">
    <property type="entry name" value="IP02236P"/>
    <property type="match status" value="1"/>
</dbReference>
<dbReference type="InterPro" id="IPR052295">
    <property type="entry name" value="Odorant-binding_protein"/>
</dbReference>
<reference evidence="6" key="2">
    <citation type="submission" date="2023-03" db="UniProtKB">
        <authorList>
            <consortium name="EnsemblMetazoa"/>
        </authorList>
    </citation>
    <scope>IDENTIFICATION</scope>
    <source>
        <strain evidence="6">ACHKN1017</strain>
    </source>
</reference>
<keyword evidence="4" id="KW-0964">Secreted</keyword>
<keyword evidence="7" id="KW-1185">Reference proteome</keyword>
<evidence type="ECO:0000256" key="2">
    <source>
        <dbReference type="ARBA" id="ARBA00008098"/>
    </source>
</evidence>
<comment type="subcellular location">
    <subcellularLocation>
        <location evidence="1">Secreted</location>
    </subcellularLocation>
</comment>